<dbReference type="Gene3D" id="1.10.1660.10">
    <property type="match status" value="1"/>
</dbReference>
<name>A0A2T5PA68_9PSED</name>
<keyword evidence="1" id="KW-0238">DNA-binding</keyword>
<dbReference type="PANTHER" id="PTHR30204">
    <property type="entry name" value="REDOX-CYCLING DRUG-SENSING TRANSCRIPTIONAL ACTIVATOR SOXR"/>
    <property type="match status" value="1"/>
</dbReference>
<dbReference type="Proteomes" id="UP000244064">
    <property type="component" value="Unassembled WGS sequence"/>
</dbReference>
<dbReference type="AlphaFoldDB" id="A0A2T5PA68"/>
<dbReference type="PANTHER" id="PTHR30204:SF92">
    <property type="entry name" value="HTH-TYPE TRANSCRIPTIONAL REGULATOR ZNTR"/>
    <property type="match status" value="1"/>
</dbReference>
<dbReference type="SUPFAM" id="SSF46955">
    <property type="entry name" value="Putative DNA-binding domain"/>
    <property type="match status" value="1"/>
</dbReference>
<evidence type="ECO:0000313" key="4">
    <source>
        <dbReference type="Proteomes" id="UP000244064"/>
    </source>
</evidence>
<evidence type="ECO:0000256" key="1">
    <source>
        <dbReference type="ARBA" id="ARBA00023125"/>
    </source>
</evidence>
<accession>A0A2T5PA68</accession>
<proteinExistence type="predicted"/>
<dbReference type="InterPro" id="IPR009061">
    <property type="entry name" value="DNA-bd_dom_put_sf"/>
</dbReference>
<gene>
    <name evidence="3" type="ORF">DBO85_09770</name>
</gene>
<evidence type="ECO:0000259" key="2">
    <source>
        <dbReference type="PROSITE" id="PS50937"/>
    </source>
</evidence>
<comment type="caution">
    <text evidence="3">The sequence shown here is derived from an EMBL/GenBank/DDBJ whole genome shotgun (WGS) entry which is preliminary data.</text>
</comment>
<dbReference type="PRINTS" id="PR00040">
    <property type="entry name" value="HTHMERR"/>
</dbReference>
<sequence>MRIGELQARSGTSRDTLRYYERIGLITARRQPGNNYREYDNQTLEELGFIRQAQAMSFTLTEIRALLQARRSRLLDCARGAAMLGDKLADVEQRLLELTRLRDFLRDERERLLASAAQQAATNPLSGAAAPDGCG</sequence>
<dbReference type="RefSeq" id="WP_108107071.1">
    <property type="nucleotide sequence ID" value="NZ_QASN01000017.1"/>
</dbReference>
<organism evidence="3 4">
    <name type="scientific">Pseudomonas mangrovi</name>
    <dbReference type="NCBI Taxonomy" id="2161748"/>
    <lineage>
        <taxon>Bacteria</taxon>
        <taxon>Pseudomonadati</taxon>
        <taxon>Pseudomonadota</taxon>
        <taxon>Gammaproteobacteria</taxon>
        <taxon>Pseudomonadales</taxon>
        <taxon>Pseudomonadaceae</taxon>
        <taxon>Pseudomonas</taxon>
    </lineage>
</organism>
<dbReference type="PROSITE" id="PS50937">
    <property type="entry name" value="HTH_MERR_2"/>
    <property type="match status" value="1"/>
</dbReference>
<dbReference type="EMBL" id="QASN01000017">
    <property type="protein sequence ID" value="PTU74605.1"/>
    <property type="molecule type" value="Genomic_DNA"/>
</dbReference>
<keyword evidence="4" id="KW-1185">Reference proteome</keyword>
<dbReference type="InterPro" id="IPR000551">
    <property type="entry name" value="MerR-type_HTH_dom"/>
</dbReference>
<dbReference type="SMART" id="SM00422">
    <property type="entry name" value="HTH_MERR"/>
    <property type="match status" value="1"/>
</dbReference>
<evidence type="ECO:0000313" key="3">
    <source>
        <dbReference type="EMBL" id="PTU74605.1"/>
    </source>
</evidence>
<feature type="domain" description="HTH merR-type" evidence="2">
    <location>
        <begin position="1"/>
        <end position="69"/>
    </location>
</feature>
<dbReference type="GO" id="GO:0003677">
    <property type="term" value="F:DNA binding"/>
    <property type="evidence" value="ECO:0007669"/>
    <property type="project" value="UniProtKB-KW"/>
</dbReference>
<dbReference type="OrthoDB" id="9808480at2"/>
<dbReference type="GO" id="GO:0003700">
    <property type="term" value="F:DNA-binding transcription factor activity"/>
    <property type="evidence" value="ECO:0007669"/>
    <property type="project" value="InterPro"/>
</dbReference>
<protein>
    <submittedName>
        <fullName evidence="3">MerR family transcriptional regulator</fullName>
    </submittedName>
</protein>
<reference evidence="3 4" key="1">
    <citation type="submission" date="2018-04" db="EMBL/GenBank/DDBJ databases">
        <title>Pseudomonas sp. nov., isolated from mangrove soil.</title>
        <authorList>
            <person name="Chen C."/>
        </authorList>
    </citation>
    <scope>NUCLEOTIDE SEQUENCE [LARGE SCALE GENOMIC DNA]</scope>
    <source>
        <strain evidence="3 4">TC-11</strain>
    </source>
</reference>
<dbReference type="Pfam" id="PF13411">
    <property type="entry name" value="MerR_1"/>
    <property type="match status" value="1"/>
</dbReference>
<dbReference type="InterPro" id="IPR047057">
    <property type="entry name" value="MerR_fam"/>
</dbReference>